<accession>A0A0K6H6U0</accession>
<dbReference type="InterPro" id="IPR001387">
    <property type="entry name" value="Cro/C1-type_HTH"/>
</dbReference>
<dbReference type="Gene3D" id="1.10.260.40">
    <property type="entry name" value="lambda repressor-like DNA-binding domains"/>
    <property type="match status" value="1"/>
</dbReference>
<feature type="compositionally biased region" description="Low complexity" evidence="1">
    <location>
        <begin position="209"/>
        <end position="219"/>
    </location>
</feature>
<feature type="region of interest" description="Disordered" evidence="1">
    <location>
        <begin position="1"/>
        <end position="38"/>
    </location>
</feature>
<dbReference type="Pfam" id="PF13464">
    <property type="entry name" value="RodZ_C"/>
    <property type="match status" value="1"/>
</dbReference>
<sequence>MTPKDDLFEQNDDKGEGAADNQVEGQAAEQPEPYTGETPGQILRAAREAKGLSTQQVADSLRLRNAVVVIIEADDYDKLSSPTFVRGYLRSFSKALEVDEKRVFEAYRAMGFGEVAASTITMQSFSKRKVRERNDSRLMLISYLIIAIVIAMAVIWWWQDSQANNSSQSLTEQLLGANDSAEQASEQRTPVSRRVTEDDVRSAITDPSTATDDATGTDTAGEDGGNGADSGTASNTSLDTTVSGEATSVGNQTTGNSASEQGATNNDAAQTVTEAPQNADRDSTADTPESGQVVSESPTASASTSADELVITFSDACWVKVTDATGEVIAIGTKVAGYTMPLNGQAPFDVILCKPEAVSMTYNSEQVDLTGYRRNRSVTMTLN</sequence>
<feature type="compositionally biased region" description="Polar residues" evidence="1">
    <location>
        <begin position="285"/>
        <end position="298"/>
    </location>
</feature>
<dbReference type="Proteomes" id="UP000182598">
    <property type="component" value="Unassembled WGS sequence"/>
</dbReference>
<dbReference type="CDD" id="cd00093">
    <property type="entry name" value="HTH_XRE"/>
    <property type="match status" value="1"/>
</dbReference>
<dbReference type="PANTHER" id="PTHR34475">
    <property type="match status" value="1"/>
</dbReference>
<gene>
    <name evidence="4" type="ORF">Ga0061064_1520</name>
</gene>
<dbReference type="GO" id="GO:0003677">
    <property type="term" value="F:DNA binding"/>
    <property type="evidence" value="ECO:0007669"/>
    <property type="project" value="InterPro"/>
</dbReference>
<keyword evidence="5" id="KW-1185">Reference proteome</keyword>
<keyword evidence="2" id="KW-0812">Transmembrane</keyword>
<reference evidence="5" key="1">
    <citation type="submission" date="2015-08" db="EMBL/GenBank/DDBJ databases">
        <authorList>
            <person name="Varghese N."/>
        </authorList>
    </citation>
    <scope>NUCLEOTIDE SEQUENCE [LARGE SCALE GENOMIC DNA]</scope>
    <source>
        <strain evidence="5">DSM 27808</strain>
    </source>
</reference>
<feature type="transmembrane region" description="Helical" evidence="2">
    <location>
        <begin position="138"/>
        <end position="158"/>
    </location>
</feature>
<dbReference type="OrthoDB" id="9790252at2"/>
<proteinExistence type="predicted"/>
<feature type="region of interest" description="Disordered" evidence="1">
    <location>
        <begin position="174"/>
        <end position="306"/>
    </location>
</feature>
<feature type="compositionally biased region" description="Polar residues" evidence="1">
    <location>
        <begin position="180"/>
        <end position="190"/>
    </location>
</feature>
<evidence type="ECO:0000256" key="1">
    <source>
        <dbReference type="SAM" id="MobiDB-lite"/>
    </source>
</evidence>
<keyword evidence="2" id="KW-0472">Membrane</keyword>
<dbReference type="InterPro" id="IPR050400">
    <property type="entry name" value="Bact_Cytoskel_RodZ"/>
</dbReference>
<name>A0A0K6H6U0_9GAMM</name>
<dbReference type="InterPro" id="IPR010982">
    <property type="entry name" value="Lambda_DNA-bd_dom_sf"/>
</dbReference>
<dbReference type="RefSeq" id="WP_055439182.1">
    <property type="nucleotide sequence ID" value="NZ_CYHB01000004.1"/>
</dbReference>
<protein>
    <submittedName>
        <fullName evidence="4">Cytoskeletal protein RodZ, contains Xre-like HTH and DUF4115 domains</fullName>
    </submittedName>
</protein>
<dbReference type="EMBL" id="CYHB01000004">
    <property type="protein sequence ID" value="CUA86559.1"/>
    <property type="molecule type" value="Genomic_DNA"/>
</dbReference>
<organism evidence="4 5">
    <name type="scientific">Pseudidiomarina woesei</name>
    <dbReference type="NCBI Taxonomy" id="1381080"/>
    <lineage>
        <taxon>Bacteria</taxon>
        <taxon>Pseudomonadati</taxon>
        <taxon>Pseudomonadota</taxon>
        <taxon>Gammaproteobacteria</taxon>
        <taxon>Alteromonadales</taxon>
        <taxon>Idiomarinaceae</taxon>
        <taxon>Pseudidiomarina</taxon>
    </lineage>
</organism>
<keyword evidence="2" id="KW-1133">Transmembrane helix</keyword>
<feature type="compositionally biased region" description="Polar residues" evidence="1">
    <location>
        <begin position="231"/>
        <end position="276"/>
    </location>
</feature>
<feature type="compositionally biased region" description="Basic and acidic residues" evidence="1">
    <location>
        <begin position="1"/>
        <end position="17"/>
    </location>
</feature>
<feature type="domain" description="Cytoskeleton protein RodZ-like C-terminal" evidence="3">
    <location>
        <begin position="310"/>
        <end position="380"/>
    </location>
</feature>
<evidence type="ECO:0000256" key="2">
    <source>
        <dbReference type="SAM" id="Phobius"/>
    </source>
</evidence>
<dbReference type="InterPro" id="IPR025194">
    <property type="entry name" value="RodZ-like_C"/>
</dbReference>
<evidence type="ECO:0000259" key="3">
    <source>
        <dbReference type="Pfam" id="PF13464"/>
    </source>
</evidence>
<evidence type="ECO:0000313" key="4">
    <source>
        <dbReference type="EMBL" id="CUA86559.1"/>
    </source>
</evidence>
<evidence type="ECO:0000313" key="5">
    <source>
        <dbReference type="Proteomes" id="UP000182598"/>
    </source>
</evidence>
<dbReference type="AlphaFoldDB" id="A0A0K6H6U0"/>
<dbReference type="Pfam" id="PF13413">
    <property type="entry name" value="HTH_25"/>
    <property type="match status" value="1"/>
</dbReference>
<dbReference type="PANTHER" id="PTHR34475:SF1">
    <property type="entry name" value="CYTOSKELETON PROTEIN RODZ"/>
    <property type="match status" value="1"/>
</dbReference>